<protein>
    <submittedName>
        <fullName evidence="2">Zinc finger protein 717-like</fullName>
    </submittedName>
</protein>
<feature type="compositionally biased region" description="Polar residues" evidence="1">
    <location>
        <begin position="248"/>
        <end position="279"/>
    </location>
</feature>
<keyword evidence="3" id="KW-1185">Reference proteome</keyword>
<reference evidence="2 3" key="1">
    <citation type="submission" date="2024-01" db="EMBL/GenBank/DDBJ databases">
        <authorList>
            <person name="Alioto T."/>
            <person name="Alioto T."/>
            <person name="Gomez Garrido J."/>
        </authorList>
    </citation>
    <scope>NUCLEOTIDE SEQUENCE [LARGE SCALE GENOMIC DNA]</scope>
</reference>
<evidence type="ECO:0000313" key="3">
    <source>
        <dbReference type="Proteomes" id="UP001314229"/>
    </source>
</evidence>
<comment type="caution">
    <text evidence="2">The sequence shown here is derived from an EMBL/GenBank/DDBJ whole genome shotgun (WGS) entry which is preliminary data.</text>
</comment>
<gene>
    <name evidence="2" type="ORF">FSCOSCO3_A034631</name>
</gene>
<sequence length="323" mass="35822">MASRPSFHDQLSSIIETMASSALTQVCTLVDKESSELRHELSRLLIANSALAEKVESLECELTIVRSDPPTLCKSYCTVGVQTICHRDGDDAPVSKSPTIEGIFGKDWCMDLWKDRYPYSLEKVTDSPLSSDKFDQIAVTDIKEEDYEEDAVSSCQEGILSTEQHRGCLAEEPERLVVGYSADGSTCSLSFDQDEEQTVSAGGLEEPSMQLISVNDTEEAFSTHIIPIKGMMWEDDDDVQFVEESHQEPTLNAASEPTQNKQQTVTANTENSTVLDKNPLNNFNVLKSKKNQTNSHVKYVTGHSFTSQTFATFVSTISHTRAR</sequence>
<organism evidence="2 3">
    <name type="scientific">Scomber scombrus</name>
    <name type="common">Atlantic mackerel</name>
    <name type="synonym">Scomber vernalis</name>
    <dbReference type="NCBI Taxonomy" id="13677"/>
    <lineage>
        <taxon>Eukaryota</taxon>
        <taxon>Metazoa</taxon>
        <taxon>Chordata</taxon>
        <taxon>Craniata</taxon>
        <taxon>Vertebrata</taxon>
        <taxon>Euteleostomi</taxon>
        <taxon>Actinopterygii</taxon>
        <taxon>Neopterygii</taxon>
        <taxon>Teleostei</taxon>
        <taxon>Neoteleostei</taxon>
        <taxon>Acanthomorphata</taxon>
        <taxon>Pelagiaria</taxon>
        <taxon>Scombriformes</taxon>
        <taxon>Scombridae</taxon>
        <taxon>Scomber</taxon>
    </lineage>
</organism>
<dbReference type="Proteomes" id="UP001314229">
    <property type="component" value="Unassembled WGS sequence"/>
</dbReference>
<dbReference type="AlphaFoldDB" id="A0AAV1Q2E8"/>
<evidence type="ECO:0000256" key="1">
    <source>
        <dbReference type="SAM" id="MobiDB-lite"/>
    </source>
</evidence>
<feature type="region of interest" description="Disordered" evidence="1">
    <location>
        <begin position="246"/>
        <end position="279"/>
    </location>
</feature>
<name>A0AAV1Q2E8_SCOSC</name>
<evidence type="ECO:0000313" key="2">
    <source>
        <dbReference type="EMBL" id="CAK6978351.1"/>
    </source>
</evidence>
<accession>A0AAV1Q2E8</accession>
<dbReference type="EMBL" id="CAWUFR010000478">
    <property type="protein sequence ID" value="CAK6978351.1"/>
    <property type="molecule type" value="Genomic_DNA"/>
</dbReference>
<proteinExistence type="predicted"/>